<accession>A0A0E0RWN8</accession>
<reference evidence="2 3" key="1">
    <citation type="journal article" date="2007" name="Science">
        <title>The Fusarium graminearum genome reveals a link between localized polymorphism and pathogen specialization.</title>
        <authorList>
            <person name="Cuomo C.A."/>
            <person name="Gueldener U."/>
            <person name="Xu J.-R."/>
            <person name="Trail F."/>
            <person name="Turgeon B.G."/>
            <person name="Di Pietro A."/>
            <person name="Walton J.D."/>
            <person name="Ma L.-J."/>
            <person name="Baker S.E."/>
            <person name="Rep M."/>
            <person name="Adam G."/>
            <person name="Antoniw J."/>
            <person name="Baldwin T."/>
            <person name="Calvo S.E."/>
            <person name="Chang Y.-L."/>
            <person name="DeCaprio D."/>
            <person name="Gale L.R."/>
            <person name="Gnerre S."/>
            <person name="Goswami R.S."/>
            <person name="Hammond-Kosack K."/>
            <person name="Harris L.J."/>
            <person name="Hilburn K."/>
            <person name="Kennell J.C."/>
            <person name="Kroken S."/>
            <person name="Magnuson J.K."/>
            <person name="Mannhaupt G."/>
            <person name="Mauceli E.W."/>
            <person name="Mewes H.-W."/>
            <person name="Mitterbauer R."/>
            <person name="Muehlbauer G."/>
            <person name="Muensterkoetter M."/>
            <person name="Nelson D."/>
            <person name="O'Donnell K."/>
            <person name="Ouellet T."/>
            <person name="Qi W."/>
            <person name="Quesneville H."/>
            <person name="Roncero M.I.G."/>
            <person name="Seong K.-Y."/>
            <person name="Tetko I.V."/>
            <person name="Urban M."/>
            <person name="Waalwijk C."/>
            <person name="Ward T.J."/>
            <person name="Yao J."/>
            <person name="Birren B.W."/>
            <person name="Kistler H.C."/>
        </authorList>
    </citation>
    <scope>NUCLEOTIDE SEQUENCE [LARGE SCALE GENOMIC DNA]</scope>
    <source>
        <strain evidence="3">ATCC MYA-4620 / CBS 123657 / FGSC 9075 / NRRL 31084 / PH-1</strain>
        <strain evidence="2">PH-1 / ATCC MYA-4620 / FGSC 9075 / NRRL 31084</strain>
    </source>
</reference>
<dbReference type="VEuPathDB" id="FungiDB:FGRAMPH1_01G07719"/>
<dbReference type="InParanoid" id="A0A098D9Q1"/>
<evidence type="ECO:0000313" key="3">
    <source>
        <dbReference type="Proteomes" id="UP000070720"/>
    </source>
</evidence>
<keyword evidence="3" id="KW-1185">Reference proteome</keyword>
<reference evidence="2" key="4">
    <citation type="submission" date="2017-01" db="UniProtKB">
        <authorList>
            <consortium name="EnsemblFungi"/>
        </authorList>
    </citation>
    <scope>IDENTIFICATION</scope>
    <source>
        <strain evidence="2">PH-1 / ATCC MYA-4620 / FGSC 9075 / NRRL 31084</strain>
    </source>
</reference>
<sequence length="84" mass="9295">MRYIEEWNSLSSLTATAAGETRVWTVVHSSQISAALPVVCHQETSAASPADESRQGNLRIWHTWSVPVAHSKIIIGFVQLLTEH</sequence>
<name>A0A098D9Q1_GIBZE</name>
<dbReference type="EnsemblFungi" id="CEF75663">
    <property type="protein sequence ID" value="CEF75663"/>
    <property type="gene ID" value="FGRRES_20096"/>
</dbReference>
<dbReference type="EMBL" id="HG970332">
    <property type="protein sequence ID" value="CEF75663.1"/>
    <property type="molecule type" value="Genomic_DNA"/>
</dbReference>
<gene>
    <name evidence="1" type="ORF">FGRAMPH1_01T07719</name>
</gene>
<reference evidence="1 3" key="3">
    <citation type="journal article" date="2015" name="BMC Genomics">
        <title>The completed genome sequence of the pathogenic ascomycete fungus Fusarium graminearum.</title>
        <authorList>
            <person name="King R."/>
            <person name="Urban M."/>
            <person name="Hammond-Kosack M.C."/>
            <person name="Hassani-Pak K."/>
            <person name="Hammond-Kosack K.E."/>
        </authorList>
    </citation>
    <scope>NUCLEOTIDE SEQUENCE [LARGE SCALE GENOMIC DNA]</scope>
    <source>
        <strain evidence="3">ATCC MYA-4620 / CBS 123657 / FGSC 9075 / NRRL 31084 / PH-1</strain>
        <strain evidence="1">PH-1</strain>
    </source>
</reference>
<evidence type="ECO:0000313" key="2">
    <source>
        <dbReference type="EnsemblFungi" id="CEF75663"/>
    </source>
</evidence>
<evidence type="ECO:0000313" key="1">
    <source>
        <dbReference type="EMBL" id="CEF75663.1"/>
    </source>
</evidence>
<accession>A0A098D9Q1</accession>
<protein>
    <submittedName>
        <fullName evidence="1">Chromosome 1, complete genome</fullName>
    </submittedName>
</protein>
<dbReference type="Proteomes" id="UP000070720">
    <property type="component" value="Chromosome 1"/>
</dbReference>
<organism evidence="1 3">
    <name type="scientific">Gibberella zeae (strain ATCC MYA-4620 / CBS 123657 / FGSC 9075 / NRRL 31084 / PH-1)</name>
    <name type="common">Wheat head blight fungus</name>
    <name type="synonym">Fusarium graminearum</name>
    <dbReference type="NCBI Taxonomy" id="229533"/>
    <lineage>
        <taxon>Eukaryota</taxon>
        <taxon>Fungi</taxon>
        <taxon>Dikarya</taxon>
        <taxon>Ascomycota</taxon>
        <taxon>Pezizomycotina</taxon>
        <taxon>Sordariomycetes</taxon>
        <taxon>Hypocreomycetidae</taxon>
        <taxon>Hypocreales</taxon>
        <taxon>Nectriaceae</taxon>
        <taxon>Fusarium</taxon>
    </lineage>
</organism>
<proteinExistence type="predicted"/>
<dbReference type="AlphaFoldDB" id="A0A098D9Q1"/>
<reference evidence="2 3" key="2">
    <citation type="journal article" date="2010" name="Nature">
        <title>Comparative genomics reveals mobile pathogenicity chromosomes in Fusarium.</title>
        <authorList>
            <person name="Ma L.J."/>
            <person name="van der Does H.C."/>
            <person name="Borkovich K.A."/>
            <person name="Coleman J.J."/>
            <person name="Daboussi M.J."/>
            <person name="Di Pietro A."/>
            <person name="Dufresne M."/>
            <person name="Freitag M."/>
            <person name="Grabherr M."/>
            <person name="Henrissat B."/>
            <person name="Houterman P.M."/>
            <person name="Kang S."/>
            <person name="Shim W.B."/>
            <person name="Woloshuk C."/>
            <person name="Xie X."/>
            <person name="Xu J.R."/>
            <person name="Antoniw J."/>
            <person name="Baker S.E."/>
            <person name="Bluhm B.H."/>
            <person name="Breakspear A."/>
            <person name="Brown D.W."/>
            <person name="Butchko R.A."/>
            <person name="Chapman S."/>
            <person name="Coulson R."/>
            <person name="Coutinho P.M."/>
            <person name="Danchin E.G."/>
            <person name="Diener A."/>
            <person name="Gale L.R."/>
            <person name="Gardiner D.M."/>
            <person name="Goff S."/>
            <person name="Hammond-Kosack K.E."/>
            <person name="Hilburn K."/>
            <person name="Hua-Van A."/>
            <person name="Jonkers W."/>
            <person name="Kazan K."/>
            <person name="Kodira C.D."/>
            <person name="Koehrsen M."/>
            <person name="Kumar L."/>
            <person name="Lee Y.H."/>
            <person name="Li L."/>
            <person name="Manners J.M."/>
            <person name="Miranda-Saavedra D."/>
            <person name="Mukherjee M."/>
            <person name="Park G."/>
            <person name="Park J."/>
            <person name="Park S.Y."/>
            <person name="Proctor R.H."/>
            <person name="Regev A."/>
            <person name="Ruiz-Roldan M.C."/>
            <person name="Sain D."/>
            <person name="Sakthikumar S."/>
            <person name="Sykes S."/>
            <person name="Schwartz D.C."/>
            <person name="Turgeon B.G."/>
            <person name="Wapinski I."/>
            <person name="Yoder O."/>
            <person name="Young S."/>
            <person name="Zeng Q."/>
            <person name="Zhou S."/>
            <person name="Galagan J."/>
            <person name="Cuomo C.A."/>
            <person name="Kistler H.C."/>
            <person name="Rep M."/>
        </authorList>
    </citation>
    <scope>GENOME REANNOTATION</scope>
    <source>
        <strain evidence="3">ATCC MYA-4620 / CBS 123657 / FGSC 9075 / NRRL 31084 / PH-1</strain>
        <strain evidence="2">PH-1 / ATCC MYA-4620 / FGSC 9075 / NRRL 31084</strain>
    </source>
</reference>